<dbReference type="PRINTS" id="PR00081">
    <property type="entry name" value="GDHRDH"/>
</dbReference>
<evidence type="ECO:0000313" key="3">
    <source>
        <dbReference type="EMBL" id="SER82861.1"/>
    </source>
</evidence>
<dbReference type="OrthoDB" id="9803333at2"/>
<dbReference type="CDD" id="cd05344">
    <property type="entry name" value="BKR_like_SDR_like"/>
    <property type="match status" value="1"/>
</dbReference>
<dbReference type="SUPFAM" id="SSF51735">
    <property type="entry name" value="NAD(P)-binding Rossmann-fold domains"/>
    <property type="match status" value="1"/>
</dbReference>
<proteinExistence type="inferred from homology"/>
<dbReference type="FunFam" id="3.40.50.720:FF:000084">
    <property type="entry name" value="Short-chain dehydrogenase reductase"/>
    <property type="match status" value="1"/>
</dbReference>
<dbReference type="Proteomes" id="UP000198571">
    <property type="component" value="Unassembled WGS sequence"/>
</dbReference>
<dbReference type="GO" id="GO:0008206">
    <property type="term" value="P:bile acid metabolic process"/>
    <property type="evidence" value="ECO:0007669"/>
    <property type="project" value="UniProtKB-ARBA"/>
</dbReference>
<accession>A0A1H9SD26</accession>
<dbReference type="PANTHER" id="PTHR42879">
    <property type="entry name" value="3-OXOACYL-(ACYL-CARRIER-PROTEIN) REDUCTASE"/>
    <property type="match status" value="1"/>
</dbReference>
<dbReference type="InterPro" id="IPR002347">
    <property type="entry name" value="SDR_fam"/>
</dbReference>
<dbReference type="RefSeq" id="WP_093048923.1">
    <property type="nucleotide sequence ID" value="NZ_FOGT01000004.1"/>
</dbReference>
<evidence type="ECO:0000256" key="2">
    <source>
        <dbReference type="ARBA" id="ARBA00023002"/>
    </source>
</evidence>
<keyword evidence="4" id="KW-1185">Reference proteome</keyword>
<reference evidence="4" key="1">
    <citation type="submission" date="2016-10" db="EMBL/GenBank/DDBJ databases">
        <authorList>
            <person name="Varghese N."/>
            <person name="Submissions S."/>
        </authorList>
    </citation>
    <scope>NUCLEOTIDE SEQUENCE [LARGE SCALE GENOMIC DNA]</scope>
    <source>
        <strain evidence="4">S9</strain>
    </source>
</reference>
<dbReference type="EMBL" id="FOGT01000004">
    <property type="protein sequence ID" value="SER82861.1"/>
    <property type="molecule type" value="Genomic_DNA"/>
</dbReference>
<evidence type="ECO:0000313" key="4">
    <source>
        <dbReference type="Proteomes" id="UP000198571"/>
    </source>
</evidence>
<dbReference type="InterPro" id="IPR036291">
    <property type="entry name" value="NAD(P)-bd_dom_sf"/>
</dbReference>
<evidence type="ECO:0000256" key="1">
    <source>
        <dbReference type="ARBA" id="ARBA00006484"/>
    </source>
</evidence>
<comment type="similarity">
    <text evidence="1">Belongs to the short-chain dehydrogenases/reductases (SDR) family.</text>
</comment>
<name>A0A1H9SD26_9BACI</name>
<dbReference type="PRINTS" id="PR00080">
    <property type="entry name" value="SDRFAMILY"/>
</dbReference>
<dbReference type="AlphaFoldDB" id="A0A1H9SD26"/>
<sequence length="261" mass="28195">MDLGLKGKRVLVLASSKGLGKAAAEAYAKAGANVMLTSRTVKNVKQTAEDLSSFAEGTIAYHPCDVSKKEDIKKLIDETAARFGGIDVLVNNAGGPPPGKFEDLDEEDWEWAYQLTLMSTVRAIRYALPYLKQSKGRIVNITSSSIKEPIDGLLLSNVYRMGIVGLAKTLSKELAPDGVLINTVGPGRIDTERVRTLDAAKAEKLQLTPDEVREQSEAAIPLGRYGEPEEFANIILFLGSGLNTYVTGQMFVADGGMTHSY</sequence>
<dbReference type="GO" id="GO:0016491">
    <property type="term" value="F:oxidoreductase activity"/>
    <property type="evidence" value="ECO:0007669"/>
    <property type="project" value="UniProtKB-KW"/>
</dbReference>
<dbReference type="Gene3D" id="3.40.50.720">
    <property type="entry name" value="NAD(P)-binding Rossmann-like Domain"/>
    <property type="match status" value="1"/>
</dbReference>
<keyword evidence="2" id="KW-0560">Oxidoreductase</keyword>
<dbReference type="Pfam" id="PF13561">
    <property type="entry name" value="adh_short_C2"/>
    <property type="match status" value="1"/>
</dbReference>
<dbReference type="STRING" id="1601833.SAMN05518684_104155"/>
<organism evidence="3 4">
    <name type="scientific">Salipaludibacillus aurantiacus</name>
    <dbReference type="NCBI Taxonomy" id="1601833"/>
    <lineage>
        <taxon>Bacteria</taxon>
        <taxon>Bacillati</taxon>
        <taxon>Bacillota</taxon>
        <taxon>Bacilli</taxon>
        <taxon>Bacillales</taxon>
        <taxon>Bacillaceae</taxon>
    </lineage>
</organism>
<protein>
    <submittedName>
        <fullName evidence="3">3-oxoacyl-[acyl-carrier protein] reductase</fullName>
    </submittedName>
</protein>
<dbReference type="InterPro" id="IPR050259">
    <property type="entry name" value="SDR"/>
</dbReference>
<gene>
    <name evidence="3" type="ORF">SAMN05518684_104155</name>
</gene>
<dbReference type="PANTHER" id="PTHR42879:SF6">
    <property type="entry name" value="NADPH-DEPENDENT REDUCTASE BACG"/>
    <property type="match status" value="1"/>
</dbReference>